<sequence length="1002" mass="114026">MDNDDKYDMSFEDIQAAIMSNMPKVPFSQCIPGFPSGDENSIVMPFERPKPEELFKLSDEDEEATYDEPIPLLETTTGSFSEGLFVSVTQPLPSITSAIDLTKASDTECSWLHNAQATYFAFLAWLVSLAVAKEEDESTSGFTTIGLLQTASVHQQVEPNIPLVGQPKLHALLVTSLHPLTREQAKITLEDVWTKEATNWKVNEALLWDAEQFAIPNIEYSEVRMKVEVSNCILESWMEAAPNVFQGQLTSEQTPLVPPTEHLETIVRSHCEDAAYCENQCEGMNELSATDWTTVVIELQLGNMTQSQIKQNIFTLLLNVQAKYLDVVGVRLGWLKTSDVHGSCQRTESAPCLAVAIRGPRAWSTVKNICTWITNRSTSIDPDKFRCFGSGYEDLNTKHVVRWFGPRLPDVAVLSPVRLARVKHQITKLLENPNDCWIANGSLGDIMIILSYDAASILADILKSLLQYCGYVLVSLELKCDGEAKTEKLECCQFSVLADSVRHVETDIVKQTKSVFGVNLPRVFPHFVIILRRENAVNHFYVTLKQIRFTLINAINKNLQKWISDTEKVLLQVIPVTKSLQRHFMAESSHEKFAEETVTIVSYPDPPHSDCEVLSFIMFIPCLRLNSGVNSVSNENYRSQSLSPSVRWCNLLKCIARQSEASPLAKVTLMACKWLPVHNIPQQGLQFMRKYLPLNEEELKSWSSSVIHKYECGVGLILARGCWLERRLSKLHNNQVIFFTDTQRVTHVSFEQKWNSVLNLMYKKWQPEEMTFTLLWPKNHHLTHWLEKLIKVMRIFMDEGFVFTQLFTTNDGKTHCRVMRPNAIYHLKELIKHHRIGDPVQRRIVHLHSSDDSDTDSDVDCFSSELSECVKDVPQSYEQSEEYCSRMAELLASTDMANQSDQKFKAGSLETFDELLGVWSSKHHQANLIALRHHVCGTDLFPESSYTLNSNKSLHQILELLHIQNYTPENEALYIGDENTPVETKFATLRNNLLPKCRLRCT</sequence>
<organism evidence="1 2">
    <name type="scientific">Opisthorchis viverrini</name>
    <name type="common">Southeast Asian liver fluke</name>
    <dbReference type="NCBI Taxonomy" id="6198"/>
    <lineage>
        <taxon>Eukaryota</taxon>
        <taxon>Metazoa</taxon>
        <taxon>Spiralia</taxon>
        <taxon>Lophotrochozoa</taxon>
        <taxon>Platyhelminthes</taxon>
        <taxon>Trematoda</taxon>
        <taxon>Digenea</taxon>
        <taxon>Opisthorchiida</taxon>
        <taxon>Opisthorchiata</taxon>
        <taxon>Opisthorchiidae</taxon>
        <taxon>Opisthorchis</taxon>
    </lineage>
</organism>
<proteinExistence type="predicted"/>
<dbReference type="KEGG" id="ovi:T265_04032"/>
<dbReference type="Proteomes" id="UP000054324">
    <property type="component" value="Unassembled WGS sequence"/>
</dbReference>
<dbReference type="RefSeq" id="XP_009166931.1">
    <property type="nucleotide sequence ID" value="XM_009168667.1"/>
</dbReference>
<evidence type="ECO:0000313" key="2">
    <source>
        <dbReference type="Proteomes" id="UP000054324"/>
    </source>
</evidence>
<dbReference type="CTD" id="20318218"/>
<dbReference type="AlphaFoldDB" id="A0A075AH19"/>
<accession>A0A075AH19</accession>
<dbReference type="GeneID" id="20318218"/>
<dbReference type="OrthoDB" id="6261260at2759"/>
<gene>
    <name evidence="1" type="ORF">T265_04032</name>
</gene>
<protein>
    <submittedName>
        <fullName evidence="1">Uncharacterized protein</fullName>
    </submittedName>
</protein>
<dbReference type="EMBL" id="KL596681">
    <property type="protein sequence ID" value="KER29279.1"/>
    <property type="molecule type" value="Genomic_DNA"/>
</dbReference>
<name>A0A075AH19_OPIVI</name>
<evidence type="ECO:0000313" key="1">
    <source>
        <dbReference type="EMBL" id="KER29279.1"/>
    </source>
</evidence>
<keyword evidence="2" id="KW-1185">Reference proteome</keyword>
<reference evidence="1 2" key="1">
    <citation type="submission" date="2013-11" db="EMBL/GenBank/DDBJ databases">
        <title>Opisthorchis viverrini - life in the bile duct.</title>
        <authorList>
            <person name="Young N.D."/>
            <person name="Nagarajan N."/>
            <person name="Lin S.J."/>
            <person name="Korhonen P.K."/>
            <person name="Jex A.R."/>
            <person name="Hall R.S."/>
            <person name="Safavi-Hemami H."/>
            <person name="Kaewkong W."/>
            <person name="Bertrand D."/>
            <person name="Gao S."/>
            <person name="Seet Q."/>
            <person name="Wongkham S."/>
            <person name="Teh B.T."/>
            <person name="Wongkham C."/>
            <person name="Intapan P.M."/>
            <person name="Maleewong W."/>
            <person name="Yang X."/>
            <person name="Hu M."/>
            <person name="Wang Z."/>
            <person name="Hofmann A."/>
            <person name="Sternberg P.W."/>
            <person name="Tan P."/>
            <person name="Wang J."/>
            <person name="Gasser R.B."/>
        </authorList>
    </citation>
    <scope>NUCLEOTIDE SEQUENCE [LARGE SCALE GENOMIC DNA]</scope>
</reference>